<dbReference type="GO" id="GO:0016616">
    <property type="term" value="F:oxidoreductase activity, acting on the CH-OH group of donors, NAD or NADP as acceptor"/>
    <property type="evidence" value="ECO:0007669"/>
    <property type="project" value="TreeGrafter"/>
</dbReference>
<protein>
    <recommendedName>
        <fullName evidence="3">Oxidoreductase</fullName>
    </recommendedName>
</protein>
<dbReference type="Gene3D" id="3.40.50.720">
    <property type="entry name" value="NAD(P)-binding Rossmann-like Domain"/>
    <property type="match status" value="1"/>
</dbReference>
<accession>A0A382ZFN0</accession>
<sequence length="121" mass="12754">AETMDEGRILNISSLAAEDVIPGSGHYSAAKAGVNMLTKTFAQELGPRIRVNCIMPGAVPTEIMMQALKLKDEDLPKLESMLRLPAGRLGKPEDLGAAALFLLAPASAWITGQNIRVSGGP</sequence>
<dbReference type="InterPro" id="IPR002347">
    <property type="entry name" value="SDR_fam"/>
</dbReference>
<dbReference type="PANTHER" id="PTHR42760:SF40">
    <property type="entry name" value="3-OXOACYL-[ACYL-CARRIER-PROTEIN] REDUCTASE, CHLOROPLASTIC"/>
    <property type="match status" value="1"/>
</dbReference>
<dbReference type="PANTHER" id="PTHR42760">
    <property type="entry name" value="SHORT-CHAIN DEHYDROGENASES/REDUCTASES FAMILY MEMBER"/>
    <property type="match status" value="1"/>
</dbReference>
<dbReference type="PROSITE" id="PS00061">
    <property type="entry name" value="ADH_SHORT"/>
    <property type="match status" value="1"/>
</dbReference>
<dbReference type="PRINTS" id="PR00080">
    <property type="entry name" value="SDRFAMILY"/>
</dbReference>
<gene>
    <name evidence="2" type="ORF">METZ01_LOCUS447191</name>
</gene>
<proteinExistence type="inferred from homology"/>
<dbReference type="InterPro" id="IPR020904">
    <property type="entry name" value="Sc_DH/Rdtase_CS"/>
</dbReference>
<dbReference type="PRINTS" id="PR00081">
    <property type="entry name" value="GDHRDH"/>
</dbReference>
<organism evidence="2">
    <name type="scientific">marine metagenome</name>
    <dbReference type="NCBI Taxonomy" id="408172"/>
    <lineage>
        <taxon>unclassified sequences</taxon>
        <taxon>metagenomes</taxon>
        <taxon>ecological metagenomes</taxon>
    </lineage>
</organism>
<dbReference type="InterPro" id="IPR036291">
    <property type="entry name" value="NAD(P)-bd_dom_sf"/>
</dbReference>
<dbReference type="EMBL" id="UINC01183536">
    <property type="protein sequence ID" value="SVD94337.1"/>
    <property type="molecule type" value="Genomic_DNA"/>
</dbReference>
<dbReference type="AlphaFoldDB" id="A0A382ZFN0"/>
<dbReference type="CDD" id="cd05233">
    <property type="entry name" value="SDR_c"/>
    <property type="match status" value="1"/>
</dbReference>
<dbReference type="GO" id="GO:0030497">
    <property type="term" value="P:fatty acid elongation"/>
    <property type="evidence" value="ECO:0007669"/>
    <property type="project" value="TreeGrafter"/>
</dbReference>
<evidence type="ECO:0000256" key="1">
    <source>
        <dbReference type="ARBA" id="ARBA00006484"/>
    </source>
</evidence>
<name>A0A382ZFN0_9ZZZZ</name>
<evidence type="ECO:0000313" key="2">
    <source>
        <dbReference type="EMBL" id="SVD94337.1"/>
    </source>
</evidence>
<evidence type="ECO:0008006" key="3">
    <source>
        <dbReference type="Google" id="ProtNLM"/>
    </source>
</evidence>
<dbReference type="Pfam" id="PF13561">
    <property type="entry name" value="adh_short_C2"/>
    <property type="match status" value="1"/>
</dbReference>
<comment type="similarity">
    <text evidence="1">Belongs to the short-chain dehydrogenases/reductases (SDR) family.</text>
</comment>
<reference evidence="2" key="1">
    <citation type="submission" date="2018-05" db="EMBL/GenBank/DDBJ databases">
        <authorList>
            <person name="Lanie J.A."/>
            <person name="Ng W.-L."/>
            <person name="Kazmierczak K.M."/>
            <person name="Andrzejewski T.M."/>
            <person name="Davidsen T.M."/>
            <person name="Wayne K.J."/>
            <person name="Tettelin H."/>
            <person name="Glass J.I."/>
            <person name="Rusch D."/>
            <person name="Podicherti R."/>
            <person name="Tsui H.-C.T."/>
            <person name="Winkler M.E."/>
        </authorList>
    </citation>
    <scope>NUCLEOTIDE SEQUENCE</scope>
</reference>
<feature type="non-terminal residue" evidence="2">
    <location>
        <position position="1"/>
    </location>
</feature>
<dbReference type="SUPFAM" id="SSF51735">
    <property type="entry name" value="NAD(P)-binding Rossmann-fold domains"/>
    <property type="match status" value="1"/>
</dbReference>